<dbReference type="PANTHER" id="PTHR11961">
    <property type="entry name" value="CYTOCHROME C"/>
    <property type="match status" value="1"/>
</dbReference>
<evidence type="ECO:0000256" key="10">
    <source>
        <dbReference type="RuleBase" id="RU004426"/>
    </source>
</evidence>
<evidence type="ECO:0000313" key="13">
    <source>
        <dbReference type="EMBL" id="ORX73175.1"/>
    </source>
</evidence>
<evidence type="ECO:0000256" key="11">
    <source>
        <dbReference type="SAM" id="MobiDB-lite"/>
    </source>
</evidence>
<dbReference type="Gene3D" id="1.10.760.10">
    <property type="entry name" value="Cytochrome c-like domain"/>
    <property type="match status" value="1"/>
</dbReference>
<evidence type="ECO:0000256" key="4">
    <source>
        <dbReference type="ARBA" id="ARBA00022617"/>
    </source>
</evidence>
<dbReference type="OrthoDB" id="449280at2759"/>
<dbReference type="PROSITE" id="PS51007">
    <property type="entry name" value="CYTC"/>
    <property type="match status" value="1"/>
</dbReference>
<evidence type="ECO:0000256" key="9">
    <source>
        <dbReference type="PROSITE-ProRule" id="PRU00433"/>
    </source>
</evidence>
<evidence type="ECO:0000256" key="8">
    <source>
        <dbReference type="ARBA" id="ARBA00023004"/>
    </source>
</evidence>
<gene>
    <name evidence="13" type="ORF">DL89DRAFT_265319</name>
</gene>
<dbReference type="GO" id="GO:0020037">
    <property type="term" value="F:heme binding"/>
    <property type="evidence" value="ECO:0007669"/>
    <property type="project" value="InterPro"/>
</dbReference>
<evidence type="ECO:0000256" key="6">
    <source>
        <dbReference type="ARBA" id="ARBA00022723"/>
    </source>
</evidence>
<evidence type="ECO:0000256" key="3">
    <source>
        <dbReference type="ARBA" id="ARBA00022448"/>
    </source>
</evidence>
<dbReference type="SUPFAM" id="SSF46626">
    <property type="entry name" value="Cytochrome c"/>
    <property type="match status" value="1"/>
</dbReference>
<feature type="region of interest" description="Disordered" evidence="11">
    <location>
        <begin position="1"/>
        <end position="31"/>
    </location>
</feature>
<reference evidence="13 14" key="1">
    <citation type="submission" date="2016-07" db="EMBL/GenBank/DDBJ databases">
        <title>Pervasive Adenine N6-methylation of Active Genes in Fungi.</title>
        <authorList>
            <consortium name="DOE Joint Genome Institute"/>
            <person name="Mondo S.J."/>
            <person name="Dannebaum R.O."/>
            <person name="Kuo R.C."/>
            <person name="Labutti K."/>
            <person name="Haridas S."/>
            <person name="Kuo A."/>
            <person name="Salamov A."/>
            <person name="Ahrendt S.R."/>
            <person name="Lipzen A."/>
            <person name="Sullivan W."/>
            <person name="Andreopoulos W.B."/>
            <person name="Clum A."/>
            <person name="Lindquist E."/>
            <person name="Daum C."/>
            <person name="Ramamoorthy G.K."/>
            <person name="Gryganskyi A."/>
            <person name="Culley D."/>
            <person name="Magnuson J.K."/>
            <person name="James T.Y."/>
            <person name="O'Malley M.A."/>
            <person name="Stajich J.E."/>
            <person name="Spatafora J.W."/>
            <person name="Visel A."/>
            <person name="Grigoriev I.V."/>
        </authorList>
    </citation>
    <scope>NUCLEOTIDE SEQUENCE [LARGE SCALE GENOMIC DNA]</scope>
    <source>
        <strain evidence="13 14">ATCC 12442</strain>
    </source>
</reference>
<comment type="caution">
    <text evidence="13">The sequence shown here is derived from an EMBL/GenBank/DDBJ whole genome shotgun (WGS) entry which is preliminary data.</text>
</comment>
<protein>
    <submittedName>
        <fullName evidence="13">Cytochrome c</fullName>
    </submittedName>
</protein>
<dbReference type="InterPro" id="IPR036909">
    <property type="entry name" value="Cyt_c-like_dom_sf"/>
</dbReference>
<evidence type="ECO:0000256" key="2">
    <source>
        <dbReference type="ARBA" id="ARBA00006488"/>
    </source>
</evidence>
<dbReference type="STRING" id="61395.A0A1Y1WII2"/>
<comment type="similarity">
    <text evidence="2 10">Belongs to the cytochrome c family.</text>
</comment>
<evidence type="ECO:0000256" key="7">
    <source>
        <dbReference type="ARBA" id="ARBA00022982"/>
    </source>
</evidence>
<evidence type="ECO:0000313" key="14">
    <source>
        <dbReference type="Proteomes" id="UP000193922"/>
    </source>
</evidence>
<dbReference type="Proteomes" id="UP000193922">
    <property type="component" value="Unassembled WGS sequence"/>
</dbReference>
<keyword evidence="6 9" id="KW-0479">Metal-binding</keyword>
<dbReference type="InterPro" id="IPR009056">
    <property type="entry name" value="Cyt_c-like_dom"/>
</dbReference>
<comment type="subcellular location">
    <subcellularLocation>
        <location evidence="1">Mitochondrion intermembrane space</location>
    </subcellularLocation>
</comment>
<keyword evidence="8 9" id="KW-0408">Iron</keyword>
<name>A0A1Y1WII2_9FUNG</name>
<evidence type="ECO:0000259" key="12">
    <source>
        <dbReference type="PROSITE" id="PS51007"/>
    </source>
</evidence>
<keyword evidence="14" id="KW-1185">Reference proteome</keyword>
<keyword evidence="3" id="KW-0813">Transport</keyword>
<accession>A0A1Y1WII2</accession>
<dbReference type="AlphaFoldDB" id="A0A1Y1WII2"/>
<dbReference type="InterPro" id="IPR002327">
    <property type="entry name" value="Cyt_c_1A/1B"/>
</dbReference>
<dbReference type="GO" id="GO:0009055">
    <property type="term" value="F:electron transfer activity"/>
    <property type="evidence" value="ECO:0007669"/>
    <property type="project" value="InterPro"/>
</dbReference>
<dbReference type="GO" id="GO:0046872">
    <property type="term" value="F:metal ion binding"/>
    <property type="evidence" value="ECO:0007669"/>
    <property type="project" value="UniProtKB-KW"/>
</dbReference>
<dbReference type="RefSeq" id="XP_040746515.1">
    <property type="nucleotide sequence ID" value="XM_040886610.1"/>
</dbReference>
<sequence>MPMSPPSPSSPPSPPHEQSGARSPAADGSEINMAKGARLFRTRCGLCHTVTPGCNKSGPSLWQGYAYTPAMKSSKVLWSEDTMAEFLRSPKRYIPGNKMVFQGFQRDSDIRDVVAYVKAESERKKLF</sequence>
<feature type="compositionally biased region" description="Pro residues" evidence="11">
    <location>
        <begin position="1"/>
        <end position="15"/>
    </location>
</feature>
<keyword evidence="7" id="KW-0249">Electron transport</keyword>
<keyword evidence="4 9" id="KW-0349">Heme</keyword>
<dbReference type="GeneID" id="63803258"/>
<dbReference type="Pfam" id="PF00034">
    <property type="entry name" value="Cytochrom_C"/>
    <property type="match status" value="1"/>
</dbReference>
<dbReference type="GO" id="GO:0005758">
    <property type="term" value="C:mitochondrial intermembrane space"/>
    <property type="evidence" value="ECO:0007669"/>
    <property type="project" value="UniProtKB-SubCell"/>
</dbReference>
<evidence type="ECO:0000256" key="5">
    <source>
        <dbReference type="ARBA" id="ARBA00022660"/>
    </source>
</evidence>
<proteinExistence type="inferred from homology"/>
<keyword evidence="5" id="KW-0679">Respiratory chain</keyword>
<evidence type="ECO:0000256" key="1">
    <source>
        <dbReference type="ARBA" id="ARBA00004569"/>
    </source>
</evidence>
<organism evidence="13 14">
    <name type="scientific">Linderina pennispora</name>
    <dbReference type="NCBI Taxonomy" id="61395"/>
    <lineage>
        <taxon>Eukaryota</taxon>
        <taxon>Fungi</taxon>
        <taxon>Fungi incertae sedis</taxon>
        <taxon>Zoopagomycota</taxon>
        <taxon>Kickxellomycotina</taxon>
        <taxon>Kickxellomycetes</taxon>
        <taxon>Kickxellales</taxon>
        <taxon>Kickxellaceae</taxon>
        <taxon>Linderina</taxon>
    </lineage>
</organism>
<dbReference type="EMBL" id="MCFD01000002">
    <property type="protein sequence ID" value="ORX73175.1"/>
    <property type="molecule type" value="Genomic_DNA"/>
</dbReference>
<feature type="domain" description="Cytochrome c" evidence="12">
    <location>
        <begin position="31"/>
        <end position="121"/>
    </location>
</feature>